<feature type="region of interest" description="Disordered" evidence="1">
    <location>
        <begin position="679"/>
        <end position="739"/>
    </location>
</feature>
<dbReference type="SUPFAM" id="SSF48208">
    <property type="entry name" value="Six-hairpin glycosidases"/>
    <property type="match status" value="1"/>
</dbReference>
<feature type="domain" description="Non-reducing end beta-L-arabinofuranosidase-like GH127 middle" evidence="3">
    <location>
        <begin position="553"/>
        <end position="606"/>
    </location>
</feature>
<name>A0ABN2H1B1_9ACTN</name>
<dbReference type="Proteomes" id="UP001499851">
    <property type="component" value="Unassembled WGS sequence"/>
</dbReference>
<dbReference type="RefSeq" id="WP_344487585.1">
    <property type="nucleotide sequence ID" value="NZ_BAAAQF010000010.1"/>
</dbReference>
<feature type="region of interest" description="Disordered" evidence="1">
    <location>
        <begin position="1009"/>
        <end position="1030"/>
    </location>
</feature>
<comment type="caution">
    <text evidence="4">The sequence shown here is derived from an EMBL/GenBank/DDBJ whole genome shotgun (WGS) entry which is preliminary data.</text>
</comment>
<gene>
    <name evidence="4" type="ORF">GCM10009830_29130</name>
</gene>
<evidence type="ECO:0008006" key="6">
    <source>
        <dbReference type="Google" id="ProtNLM"/>
    </source>
</evidence>
<reference evidence="4 5" key="1">
    <citation type="journal article" date="2019" name="Int. J. Syst. Evol. Microbiol.">
        <title>The Global Catalogue of Microorganisms (GCM) 10K type strain sequencing project: providing services to taxonomists for standard genome sequencing and annotation.</title>
        <authorList>
            <consortium name="The Broad Institute Genomics Platform"/>
            <consortium name="The Broad Institute Genome Sequencing Center for Infectious Disease"/>
            <person name="Wu L."/>
            <person name="Ma J."/>
        </authorList>
    </citation>
    <scope>NUCLEOTIDE SEQUENCE [LARGE SCALE GENOMIC DNA]</scope>
    <source>
        <strain evidence="4 5">JCM 16001</strain>
    </source>
</reference>
<sequence length="1030" mass="109196">MTAPRLRPFPHDAVRLADASVFARARDELLHLARVYPVDRLLAVFRRNAGLDTRGALAPGNWEDFGHPNEDAWGEHDYPGREHAQTANLLRGHYAGHFLSLLALASTGEPALRAKVDDFVAGLGEVQTALAATGRYSHPGFLAAYGEWQFSRLEHFAPYGEIWAPYYTCHKIMAGLLDAYELCGNTQALDIATAMGHWVHARLSRLDPERRQRMWSLYIAGEFGGMNETMARLSAAAGVPRFLKTAAFFDQDALLDAGASGTDVLTDMHANQHLPQLIGYVDEFELTGERRYLDAAIGLWAQIVPGRTYAHGGTGESELWGPPGSVAGDVGHRNAETCASYNLLKLARRLFGHTLDPQYMTYYERTLLNHILGSRRATRSDTSPEVTYMFPVHPGALREYDNVGTCCGGTGLENHVKYQDTVFFTGEGALYANLALDAELRWSEAGLLVTQESGFPLGETITLRFEAFPAATAGTSTAGAMSHGTASDEGAVSHGTASNGSATSHGTPLTDAATSGIAAPLTALALDGASFGGAVSAVAATGGPASASAMSHGTERTVHLRVPAWVAGRPGLRLNGEPLDTSAVPGEYAAVTRVWRHGDELVLSTPVSLRAEPTPDDPRQCALFLGPTLLLAQSAATTALPFGLNGRRAFDGGLITGRTGTELLAELAREGAIELDNTGFGAADPELANTGGAGTGTADHADSSSGGTGPGDTGTDRDSASAVGTATPRSGTSAGPERIAFEPCWSGEDGRYHMYVRSADAEIAFGGKGTGVPNRQRSDGGTFLDELWAPGSFPDRAAFLDRVAAVAGRVRAEGLLGRDEIDTVLAAAAAFDGATGNPRPFAPGDIPAVTDPGRVPPTVAIEILDDPAPSGWFTTAPRIRLRGFDIDRPGADAGLRLELRVSGGDWTPYAEPIAITGEGVHRIEARVTDPDGLTGTTSREISVDTTPPVSRATVKDLGASVEITLYADDGVSGVERIQWEGPGTFWGTFQEAFVRALDDEPQVIEYAATDRAGNEEPRRRLVIPGQRDRP</sequence>
<feature type="compositionally biased region" description="Polar residues" evidence="1">
    <location>
        <begin position="495"/>
        <end position="507"/>
    </location>
</feature>
<proteinExistence type="predicted"/>
<feature type="compositionally biased region" description="Polar residues" evidence="1">
    <location>
        <begin position="722"/>
        <end position="733"/>
    </location>
</feature>
<dbReference type="InterPro" id="IPR008928">
    <property type="entry name" value="6-hairpin_glycosidase_sf"/>
</dbReference>
<evidence type="ECO:0000313" key="5">
    <source>
        <dbReference type="Proteomes" id="UP001499851"/>
    </source>
</evidence>
<evidence type="ECO:0000259" key="2">
    <source>
        <dbReference type="Pfam" id="PF07944"/>
    </source>
</evidence>
<dbReference type="Pfam" id="PF07944">
    <property type="entry name" value="Beta-AFase-like_GH127_cat"/>
    <property type="match status" value="1"/>
</dbReference>
<dbReference type="EMBL" id="BAAAQF010000010">
    <property type="protein sequence ID" value="GAA1680287.1"/>
    <property type="molecule type" value="Genomic_DNA"/>
</dbReference>
<dbReference type="Pfam" id="PF20736">
    <property type="entry name" value="Glyco_hydro127M"/>
    <property type="match status" value="1"/>
</dbReference>
<evidence type="ECO:0000259" key="3">
    <source>
        <dbReference type="Pfam" id="PF20736"/>
    </source>
</evidence>
<dbReference type="InterPro" id="IPR049046">
    <property type="entry name" value="Beta-AFase-like_GH127_middle"/>
</dbReference>
<organism evidence="4 5">
    <name type="scientific">Glycomyces endophyticus</name>
    <dbReference type="NCBI Taxonomy" id="480996"/>
    <lineage>
        <taxon>Bacteria</taxon>
        <taxon>Bacillati</taxon>
        <taxon>Actinomycetota</taxon>
        <taxon>Actinomycetes</taxon>
        <taxon>Glycomycetales</taxon>
        <taxon>Glycomycetaceae</taxon>
        <taxon>Glycomyces</taxon>
    </lineage>
</organism>
<feature type="compositionally biased region" description="Low complexity" evidence="1">
    <location>
        <begin position="476"/>
        <end position="487"/>
    </location>
</feature>
<dbReference type="PANTHER" id="PTHR31151:SF0">
    <property type="entry name" value="PROLINE-TRNA LIGASE (DUF1680)"/>
    <property type="match status" value="1"/>
</dbReference>
<dbReference type="PANTHER" id="PTHR31151">
    <property type="entry name" value="PROLINE-TRNA LIGASE (DUF1680)"/>
    <property type="match status" value="1"/>
</dbReference>
<feature type="region of interest" description="Disordered" evidence="1">
    <location>
        <begin position="476"/>
        <end position="508"/>
    </location>
</feature>
<evidence type="ECO:0000313" key="4">
    <source>
        <dbReference type="EMBL" id="GAA1680287.1"/>
    </source>
</evidence>
<evidence type="ECO:0000256" key="1">
    <source>
        <dbReference type="SAM" id="MobiDB-lite"/>
    </source>
</evidence>
<feature type="domain" description="Non-reducing end beta-L-arabinofuranosidase-like GH127 catalytic" evidence="2">
    <location>
        <begin position="14"/>
        <end position="420"/>
    </location>
</feature>
<dbReference type="InterPro" id="IPR012878">
    <property type="entry name" value="Beta-AFase-like_GH127_cat"/>
</dbReference>
<accession>A0ABN2H1B1</accession>
<protein>
    <recommendedName>
        <fullName evidence="6">Glycosyl hydrolase</fullName>
    </recommendedName>
</protein>
<keyword evidence="5" id="KW-1185">Reference proteome</keyword>